<gene>
    <name evidence="3" type="ORF">GCM10007933_22990</name>
</gene>
<name>A0ABQ6FB68_9RHOO</name>
<feature type="domain" description="HTH cro/C1-type" evidence="2">
    <location>
        <begin position="24"/>
        <end position="42"/>
    </location>
</feature>
<comment type="caution">
    <text evidence="3">The sequence shown here is derived from an EMBL/GenBank/DDBJ whole genome shotgun (WGS) entry which is preliminary data.</text>
</comment>
<accession>A0ABQ6FB68</accession>
<evidence type="ECO:0000313" key="3">
    <source>
        <dbReference type="EMBL" id="GLT22838.1"/>
    </source>
</evidence>
<dbReference type="PROSITE" id="PS50943">
    <property type="entry name" value="HTH_CROC1"/>
    <property type="match status" value="1"/>
</dbReference>
<evidence type="ECO:0000313" key="4">
    <source>
        <dbReference type="Proteomes" id="UP001157167"/>
    </source>
</evidence>
<protein>
    <recommendedName>
        <fullName evidence="2">HTH cro/C1-type domain-containing protein</fullName>
    </recommendedName>
</protein>
<reference evidence="4" key="1">
    <citation type="journal article" date="2019" name="Int. J. Syst. Evol. Microbiol.">
        <title>The Global Catalogue of Microorganisms (GCM) 10K type strain sequencing project: providing services to taxonomists for standard genome sequencing and annotation.</title>
        <authorList>
            <consortium name="The Broad Institute Genomics Platform"/>
            <consortium name="The Broad Institute Genome Sequencing Center for Infectious Disease"/>
            <person name="Wu L."/>
            <person name="Ma J."/>
        </authorList>
    </citation>
    <scope>NUCLEOTIDE SEQUENCE [LARGE SCALE GENOMIC DNA]</scope>
    <source>
        <strain evidence="4">NBRC 102407</strain>
    </source>
</reference>
<organism evidence="3 4">
    <name type="scientific">Zoogloea oryzae</name>
    <dbReference type="NCBI Taxonomy" id="310767"/>
    <lineage>
        <taxon>Bacteria</taxon>
        <taxon>Pseudomonadati</taxon>
        <taxon>Pseudomonadota</taxon>
        <taxon>Betaproteobacteria</taxon>
        <taxon>Rhodocyclales</taxon>
        <taxon>Zoogloeaceae</taxon>
        <taxon>Zoogloea</taxon>
    </lineage>
</organism>
<dbReference type="InterPro" id="IPR001387">
    <property type="entry name" value="Cro/C1-type_HTH"/>
</dbReference>
<keyword evidence="4" id="KW-1185">Reference proteome</keyword>
<feature type="region of interest" description="Disordered" evidence="1">
    <location>
        <begin position="136"/>
        <end position="178"/>
    </location>
</feature>
<dbReference type="Proteomes" id="UP001157167">
    <property type="component" value="Unassembled WGS sequence"/>
</dbReference>
<evidence type="ECO:0000259" key="2">
    <source>
        <dbReference type="PROSITE" id="PS50943"/>
    </source>
</evidence>
<dbReference type="RefSeq" id="WP_284188119.1">
    <property type="nucleotide sequence ID" value="NZ_BSPX01000032.1"/>
</dbReference>
<dbReference type="EMBL" id="BSPX01000032">
    <property type="protein sequence ID" value="GLT22838.1"/>
    <property type="molecule type" value="Genomic_DNA"/>
</dbReference>
<sequence length="178" mass="19467">MPEASTSAPLPFDPSTLAQGVRVSQADFARLAGVSRQTVSQWVRKGKIQTVYPDGSLDPARAARDVIRNTKPSQLRAKVFKVATEDAQALRIRLAQLERKYAEAVAFGENIIRALRDTGISECQIEYLEWLASTGKRHTDTDEADQDDDAQPAAPGPEGLPLFESANIPNDADAPREH</sequence>
<proteinExistence type="predicted"/>
<evidence type="ECO:0000256" key="1">
    <source>
        <dbReference type="SAM" id="MobiDB-lite"/>
    </source>
</evidence>